<feature type="domain" description="GST C-terminal" evidence="2">
    <location>
        <begin position="114"/>
        <end position="246"/>
    </location>
</feature>
<dbReference type="InterPro" id="IPR010987">
    <property type="entry name" value="Glutathione-S-Trfase_C-like"/>
</dbReference>
<proteinExistence type="predicted"/>
<evidence type="ECO:0000313" key="4">
    <source>
        <dbReference type="Proteomes" id="UP001165122"/>
    </source>
</evidence>
<dbReference type="Pfam" id="PF14497">
    <property type="entry name" value="GST_C_3"/>
    <property type="match status" value="1"/>
</dbReference>
<dbReference type="InterPro" id="IPR050213">
    <property type="entry name" value="GST_superfamily"/>
</dbReference>
<dbReference type="InterPro" id="IPR036249">
    <property type="entry name" value="Thioredoxin-like_sf"/>
</dbReference>
<evidence type="ECO:0008006" key="5">
    <source>
        <dbReference type="Google" id="ProtNLM"/>
    </source>
</evidence>
<dbReference type="CDD" id="cd03039">
    <property type="entry name" value="GST_N_Sigma_like"/>
    <property type="match status" value="1"/>
</dbReference>
<dbReference type="SUPFAM" id="SSF47616">
    <property type="entry name" value="GST C-terminal domain-like"/>
    <property type="match status" value="1"/>
</dbReference>
<name>A0A9W7L0J0_9STRA</name>
<dbReference type="OrthoDB" id="420389at2759"/>
<dbReference type="PROSITE" id="PS50404">
    <property type="entry name" value="GST_NTER"/>
    <property type="match status" value="1"/>
</dbReference>
<keyword evidence="4" id="KW-1185">Reference proteome</keyword>
<feature type="domain" description="GST N-terminal" evidence="1">
    <location>
        <begin position="29"/>
        <end position="108"/>
    </location>
</feature>
<dbReference type="PANTHER" id="PTHR11571:SF252">
    <property type="entry name" value="GLUTATHIONE S-TRANSFERASE"/>
    <property type="match status" value="1"/>
</dbReference>
<evidence type="ECO:0000259" key="1">
    <source>
        <dbReference type="PROSITE" id="PS50404"/>
    </source>
</evidence>
<dbReference type="InterPro" id="IPR036282">
    <property type="entry name" value="Glutathione-S-Trfase_C_sf"/>
</dbReference>
<protein>
    <recommendedName>
        <fullName evidence="5">Glutathione S-transferase</fullName>
    </recommendedName>
</protein>
<dbReference type="PROSITE" id="PS50405">
    <property type="entry name" value="GST_CTER"/>
    <property type="match status" value="1"/>
</dbReference>
<dbReference type="GO" id="GO:0004364">
    <property type="term" value="F:glutathione transferase activity"/>
    <property type="evidence" value="ECO:0007669"/>
    <property type="project" value="TreeGrafter"/>
</dbReference>
<comment type="caution">
    <text evidence="3">The sequence shown here is derived from an EMBL/GenBank/DDBJ whole genome shotgun (WGS) entry which is preliminary data.</text>
</comment>
<organism evidence="3 4">
    <name type="scientific">Triparma laevis f. longispina</name>
    <dbReference type="NCBI Taxonomy" id="1714387"/>
    <lineage>
        <taxon>Eukaryota</taxon>
        <taxon>Sar</taxon>
        <taxon>Stramenopiles</taxon>
        <taxon>Ochrophyta</taxon>
        <taxon>Bolidophyceae</taxon>
        <taxon>Parmales</taxon>
        <taxon>Triparmaceae</taxon>
        <taxon>Triparma</taxon>
    </lineage>
</organism>
<reference evidence="4" key="1">
    <citation type="journal article" date="2023" name="Commun. Biol.">
        <title>Genome analysis of Parmales, the sister group of diatoms, reveals the evolutionary specialization of diatoms from phago-mixotrophs to photoautotrophs.</title>
        <authorList>
            <person name="Ban H."/>
            <person name="Sato S."/>
            <person name="Yoshikawa S."/>
            <person name="Yamada K."/>
            <person name="Nakamura Y."/>
            <person name="Ichinomiya M."/>
            <person name="Sato N."/>
            <person name="Blanc-Mathieu R."/>
            <person name="Endo H."/>
            <person name="Kuwata A."/>
            <person name="Ogata H."/>
        </authorList>
    </citation>
    <scope>NUCLEOTIDE SEQUENCE [LARGE SCALE GENOMIC DNA]</scope>
    <source>
        <strain evidence="4">NIES 3700</strain>
    </source>
</reference>
<sequence>MSDMIRTLAEATNDAPKTISYRFSPSDSAAVSVNYFDFGGKAEAARLLCFHGKVSFDDVRYGRDQFRAKKAAGLLPFGQMPMLAYNSAFIPQTNSILRVCARVSSDSTLYPISDIVACGQIDAILDLDADLFTGVVVANYKERFGFDFLNNESEVAKVEGVKSNLRTRVFPAHLANLEKMVGEGGWLGGDWSTPTIADFNFGPRLQYLRDQSLGEPFSLDGYPKLANLIEQFYELDSVKEYYKQNE</sequence>
<dbReference type="EMBL" id="BRXW01000320">
    <property type="protein sequence ID" value="GMI18109.1"/>
    <property type="molecule type" value="Genomic_DNA"/>
</dbReference>
<dbReference type="CDD" id="cd00299">
    <property type="entry name" value="GST_C_family"/>
    <property type="match status" value="1"/>
</dbReference>
<dbReference type="Gene3D" id="1.20.1050.10">
    <property type="match status" value="1"/>
</dbReference>
<dbReference type="Proteomes" id="UP001165122">
    <property type="component" value="Unassembled WGS sequence"/>
</dbReference>
<dbReference type="InterPro" id="IPR004045">
    <property type="entry name" value="Glutathione_S-Trfase_N"/>
</dbReference>
<evidence type="ECO:0000259" key="2">
    <source>
        <dbReference type="PROSITE" id="PS50405"/>
    </source>
</evidence>
<dbReference type="SUPFAM" id="SSF52833">
    <property type="entry name" value="Thioredoxin-like"/>
    <property type="match status" value="1"/>
</dbReference>
<dbReference type="InterPro" id="IPR004046">
    <property type="entry name" value="GST_C"/>
</dbReference>
<gene>
    <name evidence="3" type="ORF">TrLO_g1531</name>
</gene>
<accession>A0A9W7L0J0</accession>
<dbReference type="AlphaFoldDB" id="A0A9W7L0J0"/>
<dbReference type="Gene3D" id="3.40.30.10">
    <property type="entry name" value="Glutaredoxin"/>
    <property type="match status" value="1"/>
</dbReference>
<dbReference type="GO" id="GO:0006749">
    <property type="term" value="P:glutathione metabolic process"/>
    <property type="evidence" value="ECO:0007669"/>
    <property type="project" value="TreeGrafter"/>
</dbReference>
<dbReference type="PANTHER" id="PTHR11571">
    <property type="entry name" value="GLUTATHIONE S-TRANSFERASE"/>
    <property type="match status" value="1"/>
</dbReference>
<evidence type="ECO:0000313" key="3">
    <source>
        <dbReference type="EMBL" id="GMI18109.1"/>
    </source>
</evidence>